<sequence length="84" mass="9664">MTALVWQLTYDFHLFSSSFKYIKFYLKRSYNVDTAKDHHGNREEMGSPCNKISTATQHGFDRLSPPVILLCSSIIHSGPTWNNI</sequence>
<evidence type="ECO:0000313" key="1">
    <source>
        <dbReference type="EMBL" id="KYN27588.1"/>
    </source>
</evidence>
<keyword evidence="2" id="KW-1185">Reference proteome</keyword>
<dbReference type="EMBL" id="KQ978899">
    <property type="protein sequence ID" value="KYN27588.1"/>
    <property type="molecule type" value="Genomic_DNA"/>
</dbReference>
<accession>A0A151JMW1</accession>
<proteinExistence type="predicted"/>
<dbReference type="AlphaFoldDB" id="A0A151JMW1"/>
<protein>
    <submittedName>
        <fullName evidence="1">Uncharacterized protein</fullName>
    </submittedName>
</protein>
<dbReference type="Proteomes" id="UP000078492">
    <property type="component" value="Unassembled WGS sequence"/>
</dbReference>
<evidence type="ECO:0000313" key="2">
    <source>
        <dbReference type="Proteomes" id="UP000078492"/>
    </source>
</evidence>
<gene>
    <name evidence="1" type="ORF">ALC57_02987</name>
</gene>
<name>A0A151JMW1_9HYME</name>
<organism evidence="1 2">
    <name type="scientific">Trachymyrmex cornetzi</name>
    <dbReference type="NCBI Taxonomy" id="471704"/>
    <lineage>
        <taxon>Eukaryota</taxon>
        <taxon>Metazoa</taxon>
        <taxon>Ecdysozoa</taxon>
        <taxon>Arthropoda</taxon>
        <taxon>Hexapoda</taxon>
        <taxon>Insecta</taxon>
        <taxon>Pterygota</taxon>
        <taxon>Neoptera</taxon>
        <taxon>Endopterygota</taxon>
        <taxon>Hymenoptera</taxon>
        <taxon>Apocrita</taxon>
        <taxon>Aculeata</taxon>
        <taxon>Formicoidea</taxon>
        <taxon>Formicidae</taxon>
        <taxon>Myrmicinae</taxon>
        <taxon>Trachymyrmex</taxon>
    </lineage>
</organism>
<reference evidence="1 2" key="1">
    <citation type="submission" date="2015-09" db="EMBL/GenBank/DDBJ databases">
        <title>Trachymyrmex cornetzi WGS genome.</title>
        <authorList>
            <person name="Nygaard S."/>
            <person name="Hu H."/>
            <person name="Boomsma J."/>
            <person name="Zhang G."/>
        </authorList>
    </citation>
    <scope>NUCLEOTIDE SEQUENCE [LARGE SCALE GENOMIC DNA]</scope>
    <source>
        <strain evidence="1">Tcor2-1</strain>
        <tissue evidence="1">Whole body</tissue>
    </source>
</reference>